<accession>A0A2C6WRR6</accession>
<evidence type="ECO:0000313" key="4">
    <source>
        <dbReference type="Proteomes" id="UP001056588"/>
    </source>
</evidence>
<reference evidence="2" key="4">
    <citation type="submission" date="2022-03" db="EMBL/GenBank/DDBJ databases">
        <title>Complete Genome Sequence of Staphylococcus edaphicus strain CCM 8731.</title>
        <authorList>
            <person name="Rimmer C.O."/>
            <person name="Thomas J.C."/>
        </authorList>
    </citation>
    <scope>NUCLEOTIDE SEQUENCE</scope>
    <source>
        <strain evidence="2">CCM 8731</strain>
    </source>
</reference>
<evidence type="ECO:0000313" key="1">
    <source>
        <dbReference type="EMBL" id="PHK50775.1"/>
    </source>
</evidence>
<reference evidence="3" key="2">
    <citation type="submission" date="2017-10" db="EMBL/GenBank/DDBJ databases">
        <title>Staphylococcus edaphicus sp. nov., isolated in Antarctica, harbouring mecC gene and genomic islands essential in adaptation to extreme environment.</title>
        <authorList>
            <person name="Pantucek R."/>
            <person name="Sedlacek I."/>
            <person name="Indrakova A."/>
            <person name="Vrbovska V."/>
            <person name="Maslanova I."/>
            <person name="Kovarovic V."/>
            <person name="Svec P."/>
            <person name="Kralova S."/>
            <person name="Kristofova L."/>
            <person name="Keklakova J."/>
            <person name="Petras P."/>
            <person name="Doskar J."/>
        </authorList>
    </citation>
    <scope>NUCLEOTIDE SEQUENCE [LARGE SCALE GENOMIC DNA]</scope>
    <source>
        <strain evidence="3">CCM 5085</strain>
    </source>
</reference>
<dbReference type="RefSeq" id="WP_099089009.1">
    <property type="nucleotide sequence ID" value="NZ_CP093217.1"/>
</dbReference>
<evidence type="ECO:0000313" key="3">
    <source>
        <dbReference type="Proteomes" id="UP000223828"/>
    </source>
</evidence>
<gene>
    <name evidence="1" type="ORF">BTJ66_00275</name>
    <name evidence="2" type="ORF">MNY58_05225</name>
</gene>
<dbReference type="Proteomes" id="UP001056588">
    <property type="component" value="Chromosome"/>
</dbReference>
<evidence type="ECO:0000313" key="2">
    <source>
        <dbReference type="EMBL" id="UQW82467.1"/>
    </source>
</evidence>
<keyword evidence="4" id="KW-1185">Reference proteome</keyword>
<name>A0A2C6WRR6_9STAP</name>
<dbReference type="EMBL" id="CP093217">
    <property type="protein sequence ID" value="UQW82467.1"/>
    <property type="molecule type" value="Genomic_DNA"/>
</dbReference>
<proteinExistence type="predicted"/>
<dbReference type="Proteomes" id="UP000223828">
    <property type="component" value="Unassembled WGS sequence"/>
</dbReference>
<sequence length="111" mass="13184">MAYEYERINSIGCVTSAISTDQAVKELEEVYRKAKAFDNYIVDMVKSIETYPHDYIKRSNFAKETYDFYMQSKEEFIEAYKNEVRHGHELIESVEEYDKIISDLERANDEN</sequence>
<organism evidence="1 3">
    <name type="scientific">Staphylococcus edaphicus</name>
    <dbReference type="NCBI Taxonomy" id="1955013"/>
    <lineage>
        <taxon>Bacteria</taxon>
        <taxon>Bacillati</taxon>
        <taxon>Bacillota</taxon>
        <taxon>Bacilli</taxon>
        <taxon>Bacillales</taxon>
        <taxon>Staphylococcaceae</taxon>
        <taxon>Staphylococcus</taxon>
    </lineage>
</organism>
<protein>
    <submittedName>
        <fullName evidence="1">Uncharacterized protein</fullName>
    </submittedName>
</protein>
<dbReference type="EMBL" id="MRZN01000001">
    <property type="protein sequence ID" value="PHK50775.1"/>
    <property type="molecule type" value="Genomic_DNA"/>
</dbReference>
<dbReference type="AlphaFoldDB" id="A0A2C6WRR6"/>
<reference evidence="1" key="3">
    <citation type="submission" date="2017-10" db="EMBL/GenBank/DDBJ databases">
        <authorList>
            <person name="Vrbovska V."/>
            <person name="Kovarovic V."/>
            <person name="Indrakova A."/>
        </authorList>
    </citation>
    <scope>NUCLEOTIDE SEQUENCE</scope>
    <source>
        <strain evidence="1">CCM 8730</strain>
    </source>
</reference>
<reference evidence="1" key="1">
    <citation type="journal article" date="2017" name="Appl. Environ. Microbiol.">
        <title>Staphylococcus edaphicus sp. nov., isolated in Antarctica, harbours mecC gene and genomic islands with suspected role in adaptation to extreme environment.</title>
        <authorList>
            <person name="Pantucek R."/>
            <person name="Sedlacek I."/>
            <person name="Indrakova A."/>
            <person name="Vrbovska V."/>
            <person name="Maslanova I."/>
            <person name="Kovarovic V."/>
            <person name="Svec P."/>
            <person name="Kralova S."/>
            <person name="Kristofova L."/>
            <person name="Keklakova J."/>
            <person name="Petras P."/>
            <person name="Doskar J."/>
        </authorList>
    </citation>
    <scope>NUCLEOTIDE SEQUENCE</scope>
    <source>
        <strain evidence="1">CCM 8730</strain>
    </source>
</reference>